<comment type="caution">
    <text evidence="3">The sequence shown here is derived from an EMBL/GenBank/DDBJ whole genome shotgun (WGS) entry which is preliminary data.</text>
</comment>
<accession>A0ABT1SKK6</accession>
<evidence type="ECO:0000256" key="2">
    <source>
        <dbReference type="SAM" id="Phobius"/>
    </source>
</evidence>
<evidence type="ECO:0000313" key="3">
    <source>
        <dbReference type="EMBL" id="MCQ5121538.1"/>
    </source>
</evidence>
<reference evidence="3 4" key="1">
    <citation type="submission" date="2022-06" db="EMBL/GenBank/DDBJ databases">
        <title>Isolation of gut microbiota from human fecal samples.</title>
        <authorList>
            <person name="Pamer E.G."/>
            <person name="Barat B."/>
            <person name="Waligurski E."/>
            <person name="Medina S."/>
            <person name="Paddock L."/>
            <person name="Mostad J."/>
        </authorList>
    </citation>
    <scope>NUCLEOTIDE SEQUENCE [LARGE SCALE GENOMIC DNA]</scope>
    <source>
        <strain evidence="3 4">DFI.6.1</strain>
    </source>
</reference>
<feature type="transmembrane region" description="Helical" evidence="2">
    <location>
        <begin position="1159"/>
        <end position="1177"/>
    </location>
</feature>
<name>A0ABT1SKK6_9FIRM</name>
<keyword evidence="2" id="KW-0472">Membrane</keyword>
<protein>
    <recommendedName>
        <fullName evidence="5">LPXTG cell wall anchor domain protein</fullName>
    </recommendedName>
</protein>
<evidence type="ECO:0000256" key="1">
    <source>
        <dbReference type="SAM" id="MobiDB-lite"/>
    </source>
</evidence>
<keyword evidence="4" id="KW-1185">Reference proteome</keyword>
<evidence type="ECO:0008006" key="5">
    <source>
        <dbReference type="Google" id="ProtNLM"/>
    </source>
</evidence>
<organism evidence="3 4">
    <name type="scientific">Massilicoli timonensis</name>
    <dbReference type="NCBI Taxonomy" id="2015901"/>
    <lineage>
        <taxon>Bacteria</taxon>
        <taxon>Bacillati</taxon>
        <taxon>Bacillota</taxon>
        <taxon>Erysipelotrichia</taxon>
        <taxon>Erysipelotrichales</taxon>
        <taxon>Erysipelotrichaceae</taxon>
        <taxon>Massilicoli</taxon>
    </lineage>
</organism>
<evidence type="ECO:0000313" key="4">
    <source>
        <dbReference type="Proteomes" id="UP001524435"/>
    </source>
</evidence>
<dbReference type="EMBL" id="JANGCH010000004">
    <property type="protein sequence ID" value="MCQ5121538.1"/>
    <property type="molecule type" value="Genomic_DNA"/>
</dbReference>
<keyword evidence="2" id="KW-0812">Transmembrane</keyword>
<gene>
    <name evidence="3" type="ORF">NE663_04600</name>
</gene>
<proteinExistence type="predicted"/>
<sequence>MCKKAWNRLAIFVISFLMLIAGIKNGYFVYALDQEKHSGYQFVVTYDAEKRSAAIIGNDANVDGSVKILSIATGDKTLDLAHPELTVTENGEYTFQIRYEQTTTVEGNKQTTQEEETLSVTVDEIEEESAKITEESADQAMPKALSAPLAETVYEVANKAEHTAAINKIASSAETKATIKFTSNITSDLTKVIVLTGVSGKHITYQAADGITANVMINNESTLAGDLTLDNVRLYSKSTYAEFYCGGHLFETTERTTVSAPYESVAYTIYGGGADGKDVTGGANIILRGGIFKSVYGGGKNSNVTGNVNITIGSMIAQDKSLVKCQSVSGGGLNGSINGNINLKYYSGTVSGGSIYGGSDGENSAAPLEINGDINVQLGYAGMNNDVISYSSVTAAGKNTTVKNVNLAVYDNGNSTIYTGYDNTILGDVDLSVAGSGDKGHDIYAAGQGTMNIGGDVDVAYSFINTATSEYDFPTLEIISGGTANIGGDVTVDLSKTDQTYQFERLSIDQDSGTLNVAGDCVLNINADVKAGYLRGNSTDTSGNGANAKNTINFASGVQAKIGTIQQCGNIFIKEQANVEINSNYFPVTIPSTSEEEERGADPFSSCYHLTLEKGSVLNTRNVTCAILGNVVINEAEWWKKGTVAIRGNYTAHHAKLYIPAVISGQNYGTASSNAITLRIFGEAKGDSTVYLMDRTNWTETASVIGDNYIAALKLADDAPAQSVFVLHKENADDQHYLKRVDDVKYATYYMWQINREIVYDYQKIYAEDLSVYEGGLGTGSKGQGAVGNALPEPHWQMSFADMNIKVGDQEWSINDQGLPFTWEYRNLETGEVVKDSARAGVYGLYVYPLKDHENEIVTIGNQQALYLPADGWKAAEIKVRDITDNESADDLSNDMFKAVYNYHSPLAGRLRNMMVFSRALLSDHANSALNGTFDETTGTHSETCDQSQPHAHVYPGTKFLKNGKTDLPVNAYARIGLLWDDLLDDVLGSQARMDTLHEKSLKALPDTFTSDQAITRKFQYIDLVDMNDGNIWVGTENENVTIYMPYTDEMTKDDTIAVTYFDGLTRDYTVNMDQADLDAEIAKSNAHALKVTKTDTGILFDVPSKQFGPFEVMWQKQASLSKPETPSVDKPNDQPSNIKPTESKPQSQVSTGDTTDTTIWLSLLAVSTLAFAVIVLKNKKRRKAE</sequence>
<feature type="region of interest" description="Disordered" evidence="1">
    <location>
        <begin position="1119"/>
        <end position="1154"/>
    </location>
</feature>
<dbReference type="RefSeq" id="WP_256197587.1">
    <property type="nucleotide sequence ID" value="NZ_DBEZUI010000257.1"/>
</dbReference>
<dbReference type="Proteomes" id="UP001524435">
    <property type="component" value="Unassembled WGS sequence"/>
</dbReference>
<feature type="compositionally biased region" description="Polar residues" evidence="1">
    <location>
        <begin position="1134"/>
        <end position="1154"/>
    </location>
</feature>
<keyword evidence="2" id="KW-1133">Transmembrane helix</keyword>